<dbReference type="AlphaFoldDB" id="A0A5D3DUI1"/>
<comment type="caution">
    <text evidence="5">The sequence shown here is derived from an EMBL/GenBank/DDBJ whole genome shotgun (WGS) entry which is preliminary data.</text>
</comment>
<dbReference type="InterPro" id="IPR019557">
    <property type="entry name" value="AminoTfrase-like_pln_mobile"/>
</dbReference>
<dbReference type="InterPro" id="IPR018289">
    <property type="entry name" value="MULE_transposase_dom"/>
</dbReference>
<evidence type="ECO:0000313" key="5">
    <source>
        <dbReference type="EMBL" id="TYK27427.1"/>
    </source>
</evidence>
<reference evidence="5 6" key="1">
    <citation type="submission" date="2019-08" db="EMBL/GenBank/DDBJ databases">
        <title>Draft genome sequences of two oriental melons (Cucumis melo L. var makuwa).</title>
        <authorList>
            <person name="Kwon S.-Y."/>
        </authorList>
    </citation>
    <scope>NUCLEOTIDE SEQUENCE [LARGE SCALE GENOMIC DNA]</scope>
    <source>
        <strain evidence="6">cv. Chang Bougi</strain>
        <tissue evidence="5">Leaf</tissue>
    </source>
</reference>
<dbReference type="Pfam" id="PF10551">
    <property type="entry name" value="MULE"/>
    <property type="match status" value="1"/>
</dbReference>
<feature type="domain" description="Aminotransferase-like plant mobile" evidence="3">
    <location>
        <begin position="518"/>
        <end position="688"/>
    </location>
</feature>
<evidence type="ECO:0000259" key="3">
    <source>
        <dbReference type="Pfam" id="PF10536"/>
    </source>
</evidence>
<feature type="domain" description="Aminotransferase-like plant mobile" evidence="3">
    <location>
        <begin position="690"/>
        <end position="775"/>
    </location>
</feature>
<evidence type="ECO:0000259" key="2">
    <source>
        <dbReference type="Pfam" id="PF03108"/>
    </source>
</evidence>
<dbReference type="Proteomes" id="UP000321947">
    <property type="component" value="Unassembled WGS sequence"/>
</dbReference>
<feature type="compositionally biased region" description="Polar residues" evidence="1">
    <location>
        <begin position="862"/>
        <end position="871"/>
    </location>
</feature>
<evidence type="ECO:0000259" key="4">
    <source>
        <dbReference type="Pfam" id="PF10551"/>
    </source>
</evidence>
<feature type="domain" description="MULE transposase" evidence="4">
    <location>
        <begin position="264"/>
        <end position="361"/>
    </location>
</feature>
<gene>
    <name evidence="5" type="ORF">E5676_scaffold325G001210</name>
</gene>
<dbReference type="PANTHER" id="PTHR31973">
    <property type="entry name" value="POLYPROTEIN, PUTATIVE-RELATED"/>
    <property type="match status" value="1"/>
</dbReference>
<dbReference type="PANTHER" id="PTHR31973:SF195">
    <property type="entry name" value="MUDR FAMILY TRANSPOSASE"/>
    <property type="match status" value="1"/>
</dbReference>
<accession>A0A5D3DUI1</accession>
<feature type="domain" description="Transposase MuDR plant" evidence="2">
    <location>
        <begin position="66"/>
        <end position="128"/>
    </location>
</feature>
<dbReference type="InterPro" id="IPR004332">
    <property type="entry name" value="Transposase_MuDR"/>
</dbReference>
<dbReference type="Pfam" id="PF03108">
    <property type="entry name" value="DBD_Tnp_Mut"/>
    <property type="match status" value="1"/>
</dbReference>
<feature type="region of interest" description="Disordered" evidence="1">
    <location>
        <begin position="914"/>
        <end position="936"/>
    </location>
</feature>
<sequence length="1007" mass="116515">MIATNEYTEFRTETDDEFEEMDFDGCEYEVPSNTFTDLDMNAVDDIQEHDPIIVPMVTDNIKLYTGMICENKEMLQHMVKCFAIKSHAPYEVVESTPTKWVIRCKKSNEGCKWRLRAIMKKSHGLFEITKLSDQHTCFYSELSQSHVQLDSSMLAREFFEFVREKPSISVKSLQSMIKEKFGYHVSYRRAWDGKKKAVAKVFGDWDESYKLLPRWLYMVKHTNPGTLVELRVQATPIEGHVILSSVFWAFGPCIEAFSRCRPLIQIDCTHLYGKYRGKLLIATSIDSNGHLLPLAFAVVEEESADSWGWFLRHLKQIVTHDEICLLSYRHAGIISAVNNPDNRWTGANCHHRFCLRHVVKKWTRAHDGGFRYGWMTTNLSECMNGVFKGAQMLSINAIAQITFFKCVDQRLHVITTRWIGQNKVLNNDAHSVANLIMALNRGPIDPDILYDQNIHRSETVWDDRNTPEINCRRREAVVQLRLTSDHCTSREMETGDAYISHASWRVHNYVAGCGSFELLGVIPPPEQIRGQRLSLTWLGAEFHELANDADEETITRYARAYILQLMGGSIFADKSTRYVHLMFLPFLANLHHTGRYSWGGACLAWLYRQLCKASKQGVREIAGSLILLQIWAWERFPIVAPQLLHVNANQLHGRAYGSRWRDQFCVTRSATHVVSQYRYMFDLLQPSQTISPLICFYIGEWHHPDRVLRQFGKAVPRDCNTEPLLHNIDLRTADWLDRVAHLVMRWHNRRRFTATGPPIEQFDMDVTQEYIHWYKNISKLYITQPGAAMSHLRSNNTRLRNIADDPQQVLNICNDNEQYMENIHYMYDVPIVPAPVQRRRPLVQESDQLEEVDQHGEEVPPMTQTQTQSEHNYVSPVMMMPTFGMTYYDSGVGQSSDFGRGYYNSEAGQSSTDFGQQYYDLGSDPSSSYMHGHGRGRGEHNEYLYYKVPAAVPEQSDEQQQQENAAVPEQSDEQQQQENHEEIQQQRVQIRRRQLAKNRQRPGCGTH</sequence>
<name>A0A5D3DUI1_CUCMM</name>
<feature type="region of interest" description="Disordered" evidence="1">
    <location>
        <begin position="852"/>
        <end position="871"/>
    </location>
</feature>
<evidence type="ECO:0000313" key="6">
    <source>
        <dbReference type="Proteomes" id="UP000321947"/>
    </source>
</evidence>
<organism evidence="5 6">
    <name type="scientific">Cucumis melo var. makuwa</name>
    <name type="common">Oriental melon</name>
    <dbReference type="NCBI Taxonomy" id="1194695"/>
    <lineage>
        <taxon>Eukaryota</taxon>
        <taxon>Viridiplantae</taxon>
        <taxon>Streptophyta</taxon>
        <taxon>Embryophyta</taxon>
        <taxon>Tracheophyta</taxon>
        <taxon>Spermatophyta</taxon>
        <taxon>Magnoliopsida</taxon>
        <taxon>eudicotyledons</taxon>
        <taxon>Gunneridae</taxon>
        <taxon>Pentapetalae</taxon>
        <taxon>rosids</taxon>
        <taxon>fabids</taxon>
        <taxon>Cucurbitales</taxon>
        <taxon>Cucurbitaceae</taxon>
        <taxon>Benincaseae</taxon>
        <taxon>Cucumis</taxon>
    </lineage>
</organism>
<protein>
    <submittedName>
        <fullName evidence="5">Mediator of RNA polymerase II transcription subunit 12-like isoform X1</fullName>
    </submittedName>
</protein>
<proteinExistence type="predicted"/>
<feature type="compositionally biased region" description="Basic residues" evidence="1">
    <location>
        <begin position="989"/>
        <end position="1000"/>
    </location>
</feature>
<dbReference type="EMBL" id="SSTD01002800">
    <property type="protein sequence ID" value="TYK27427.1"/>
    <property type="molecule type" value="Genomic_DNA"/>
</dbReference>
<dbReference type="Pfam" id="PF10536">
    <property type="entry name" value="PMD"/>
    <property type="match status" value="2"/>
</dbReference>
<evidence type="ECO:0000256" key="1">
    <source>
        <dbReference type="SAM" id="MobiDB-lite"/>
    </source>
</evidence>
<feature type="region of interest" description="Disordered" evidence="1">
    <location>
        <begin position="953"/>
        <end position="1007"/>
    </location>
</feature>